<feature type="domain" description="Alcohol dehydrogenase-like N-terminal" evidence="7">
    <location>
        <begin position="24"/>
        <end position="145"/>
    </location>
</feature>
<comment type="caution">
    <text evidence="8">The sequence shown here is derived from an EMBL/GenBank/DDBJ whole genome shotgun (WGS) entry which is preliminary data.</text>
</comment>
<proteinExistence type="inferred from homology"/>
<reference evidence="8" key="1">
    <citation type="journal article" date="2020" name="Stud. Mycol.">
        <title>101 Dothideomycetes genomes: a test case for predicting lifestyles and emergence of pathogens.</title>
        <authorList>
            <person name="Haridas S."/>
            <person name="Albert R."/>
            <person name="Binder M."/>
            <person name="Bloem J."/>
            <person name="Labutti K."/>
            <person name="Salamov A."/>
            <person name="Andreopoulos B."/>
            <person name="Baker S."/>
            <person name="Barry K."/>
            <person name="Bills G."/>
            <person name="Bluhm B."/>
            <person name="Cannon C."/>
            <person name="Castanera R."/>
            <person name="Culley D."/>
            <person name="Daum C."/>
            <person name="Ezra D."/>
            <person name="Gonzalez J."/>
            <person name="Henrissat B."/>
            <person name="Kuo A."/>
            <person name="Liang C."/>
            <person name="Lipzen A."/>
            <person name="Lutzoni F."/>
            <person name="Magnuson J."/>
            <person name="Mondo S."/>
            <person name="Nolan M."/>
            <person name="Ohm R."/>
            <person name="Pangilinan J."/>
            <person name="Park H.-J."/>
            <person name="Ramirez L."/>
            <person name="Alfaro M."/>
            <person name="Sun H."/>
            <person name="Tritt A."/>
            <person name="Yoshinaga Y."/>
            <person name="Zwiers L.-H."/>
            <person name="Turgeon B."/>
            <person name="Goodwin S."/>
            <person name="Spatafora J."/>
            <person name="Crous P."/>
            <person name="Grigoriev I."/>
        </authorList>
    </citation>
    <scope>NUCLEOTIDE SEQUENCE</scope>
    <source>
        <strain evidence="8">CBS 110217</strain>
    </source>
</reference>
<gene>
    <name evidence="8" type="ORF">EK21DRAFT_100904</name>
</gene>
<evidence type="ECO:0000259" key="6">
    <source>
        <dbReference type="Pfam" id="PF00107"/>
    </source>
</evidence>
<dbReference type="AlphaFoldDB" id="A0A9P4LMM2"/>
<dbReference type="Gene3D" id="3.90.180.10">
    <property type="entry name" value="Medium-chain alcohol dehydrogenases, catalytic domain"/>
    <property type="match status" value="1"/>
</dbReference>
<dbReference type="PANTHER" id="PTHR43161">
    <property type="entry name" value="SORBITOL DEHYDROGENASE"/>
    <property type="match status" value="1"/>
</dbReference>
<comment type="similarity">
    <text evidence="2">Belongs to the zinc-containing alcohol dehydrogenase family.</text>
</comment>
<organism evidence="8 9">
    <name type="scientific">Setomelanomma holmii</name>
    <dbReference type="NCBI Taxonomy" id="210430"/>
    <lineage>
        <taxon>Eukaryota</taxon>
        <taxon>Fungi</taxon>
        <taxon>Dikarya</taxon>
        <taxon>Ascomycota</taxon>
        <taxon>Pezizomycotina</taxon>
        <taxon>Dothideomycetes</taxon>
        <taxon>Pleosporomycetidae</taxon>
        <taxon>Pleosporales</taxon>
        <taxon>Pleosporineae</taxon>
        <taxon>Phaeosphaeriaceae</taxon>
        <taxon>Setomelanomma</taxon>
    </lineage>
</organism>
<dbReference type="Proteomes" id="UP000799777">
    <property type="component" value="Unassembled WGS sequence"/>
</dbReference>
<dbReference type="PANTHER" id="PTHR43161:SF23">
    <property type="entry name" value="(R,R)-BUTANEDIOL DEHYDROGENASE-RELATED"/>
    <property type="match status" value="1"/>
</dbReference>
<dbReference type="Pfam" id="PF08240">
    <property type="entry name" value="ADH_N"/>
    <property type="match status" value="1"/>
</dbReference>
<dbReference type="SUPFAM" id="SSF51735">
    <property type="entry name" value="NAD(P)-binding Rossmann-fold domains"/>
    <property type="match status" value="1"/>
</dbReference>
<protein>
    <submittedName>
        <fullName evidence="8">GroES-like protein</fullName>
    </submittedName>
</protein>
<dbReference type="InterPro" id="IPR011032">
    <property type="entry name" value="GroES-like_sf"/>
</dbReference>
<evidence type="ECO:0000313" key="9">
    <source>
        <dbReference type="Proteomes" id="UP000799777"/>
    </source>
</evidence>
<keyword evidence="4" id="KW-0862">Zinc</keyword>
<dbReference type="Gene3D" id="3.40.50.720">
    <property type="entry name" value="NAD(P)-binding Rossmann-like Domain"/>
    <property type="match status" value="1"/>
</dbReference>
<keyword evidence="9" id="KW-1185">Reference proteome</keyword>
<dbReference type="GO" id="GO:0046872">
    <property type="term" value="F:metal ion binding"/>
    <property type="evidence" value="ECO:0007669"/>
    <property type="project" value="UniProtKB-KW"/>
</dbReference>
<sequence length="359" mass="38893">MKAAQYYAKGDIRVVDVPKPVPDEHEALVDIEWCGICGSDLHEYEYGPIGIPPPERPHPATKQHLPVTMGHEFAGRIVSHPPGFNLKPGQKVMVDPRIYCSKCSRCTVGSTHGCSTLGFKGLSGTGGGFSEAVAIDAKLCYPLPDDVDLSLAALIEPLAVAWHAISQCDVSDWSQTRALILGGGPIGIACALGLRARGCKQIFISEPTTTRAAQNKQVADAVFNPIKDNVGDKCRELTGGEGVDVAFDCAGAQKGFDAGMDALRFRGTYMNVAAWGTPMVIPFLHYIMKEITTKCAFAYDDKDFKETVDAFVAGKFKGVETMITSRIYLDDIAQKGFEELVKRKDDHIKILVTPNKSIV</sequence>
<evidence type="ECO:0000256" key="1">
    <source>
        <dbReference type="ARBA" id="ARBA00001947"/>
    </source>
</evidence>
<evidence type="ECO:0000256" key="4">
    <source>
        <dbReference type="ARBA" id="ARBA00022833"/>
    </source>
</evidence>
<dbReference type="CDD" id="cd08233">
    <property type="entry name" value="butanediol_DH_like"/>
    <property type="match status" value="1"/>
</dbReference>
<keyword evidence="3" id="KW-0479">Metal-binding</keyword>
<evidence type="ECO:0000256" key="2">
    <source>
        <dbReference type="ARBA" id="ARBA00008072"/>
    </source>
</evidence>
<accession>A0A9P4LMM2</accession>
<dbReference type="InterPro" id="IPR013149">
    <property type="entry name" value="ADH-like_C"/>
</dbReference>
<evidence type="ECO:0000259" key="7">
    <source>
        <dbReference type="Pfam" id="PF08240"/>
    </source>
</evidence>
<dbReference type="Pfam" id="PF00107">
    <property type="entry name" value="ADH_zinc_N"/>
    <property type="match status" value="1"/>
</dbReference>
<dbReference type="GO" id="GO:0000721">
    <property type="term" value="F:(R,R)-butanediol dehydrogenase activity"/>
    <property type="evidence" value="ECO:0007669"/>
    <property type="project" value="TreeGrafter"/>
</dbReference>
<comment type="cofactor">
    <cofactor evidence="1">
        <name>Zn(2+)</name>
        <dbReference type="ChEBI" id="CHEBI:29105"/>
    </cofactor>
</comment>
<evidence type="ECO:0000256" key="3">
    <source>
        <dbReference type="ARBA" id="ARBA00022723"/>
    </source>
</evidence>
<dbReference type="InterPro" id="IPR036291">
    <property type="entry name" value="NAD(P)-bd_dom_sf"/>
</dbReference>
<dbReference type="OrthoDB" id="3941538at2759"/>
<dbReference type="InterPro" id="IPR013154">
    <property type="entry name" value="ADH-like_N"/>
</dbReference>
<feature type="domain" description="Alcohol dehydrogenase-like C-terminal" evidence="6">
    <location>
        <begin position="185"/>
        <end position="311"/>
    </location>
</feature>
<evidence type="ECO:0000313" key="8">
    <source>
        <dbReference type="EMBL" id="KAF2029837.1"/>
    </source>
</evidence>
<keyword evidence="5" id="KW-0560">Oxidoreductase</keyword>
<dbReference type="SUPFAM" id="SSF50129">
    <property type="entry name" value="GroES-like"/>
    <property type="match status" value="1"/>
</dbReference>
<name>A0A9P4LMM2_9PLEO</name>
<evidence type="ECO:0000256" key="5">
    <source>
        <dbReference type="ARBA" id="ARBA00023002"/>
    </source>
</evidence>
<dbReference type="GO" id="GO:0034079">
    <property type="term" value="P:butanediol biosynthetic process"/>
    <property type="evidence" value="ECO:0007669"/>
    <property type="project" value="TreeGrafter"/>
</dbReference>
<dbReference type="GO" id="GO:0005737">
    <property type="term" value="C:cytoplasm"/>
    <property type="evidence" value="ECO:0007669"/>
    <property type="project" value="TreeGrafter"/>
</dbReference>
<dbReference type="EMBL" id="ML978196">
    <property type="protein sequence ID" value="KAF2029837.1"/>
    <property type="molecule type" value="Genomic_DNA"/>
</dbReference>